<organism evidence="3">
    <name type="scientific">Streptomyces kanamyceticus</name>
    <dbReference type="NCBI Taxonomy" id="1967"/>
    <lineage>
        <taxon>Bacteria</taxon>
        <taxon>Bacillati</taxon>
        <taxon>Actinomycetota</taxon>
        <taxon>Actinomycetes</taxon>
        <taxon>Kitasatosporales</taxon>
        <taxon>Streptomycetaceae</taxon>
        <taxon>Streptomyces</taxon>
    </lineage>
</organism>
<protein>
    <submittedName>
        <fullName evidence="3">ABC transporter permease</fullName>
    </submittedName>
</protein>
<keyword evidence="2" id="KW-0472">Membrane</keyword>
<accession>A0A8F2JFM5</accession>
<dbReference type="RefSeq" id="WP_399933678.1">
    <property type="nucleotide sequence ID" value="NZ_CP172446.1"/>
</dbReference>
<evidence type="ECO:0000256" key="2">
    <source>
        <dbReference type="SAM" id="Phobius"/>
    </source>
</evidence>
<feature type="region of interest" description="Disordered" evidence="1">
    <location>
        <begin position="1"/>
        <end position="23"/>
    </location>
</feature>
<keyword evidence="2" id="KW-1133">Transmembrane helix</keyword>
<evidence type="ECO:0000256" key="1">
    <source>
        <dbReference type="SAM" id="MobiDB-lite"/>
    </source>
</evidence>
<reference evidence="3" key="2">
    <citation type="submission" date="2021-06" db="EMBL/GenBank/DDBJ databases">
        <authorList>
            <person name="Alferova V.A."/>
            <person name="Mardanov A.V."/>
            <person name="Beletsky A.V."/>
            <person name="Ravin N.V."/>
            <person name="Osterman I.A."/>
            <person name="Terekhov S.S."/>
        </authorList>
    </citation>
    <scope>NUCLEOTIDE SEQUENCE</scope>
    <source>
        <strain evidence="3">INA-Ac-5812</strain>
    </source>
</reference>
<name>A0A8F2JFM5_STRKN</name>
<reference evidence="3" key="1">
    <citation type="journal article" date="2021" name="Angew. Chem. Int. Ed. Engl.">
        <title>Gausemycins A,B - cyclic lipoglycopeptides from Streptomyces sp.</title>
        <authorList>
            <person name="Tyurin A."/>
            <person name="Alferova V."/>
            <person name="Paramonov A."/>
            <person name="Shuvalov M."/>
            <person name="Kudryakova G."/>
            <person name="Rogozhin E."/>
            <person name="Zherebker A."/>
            <person name="Brylev V."/>
            <person name="Chistov A."/>
            <person name="Baranova A."/>
            <person name="Birykov M."/>
            <person name="Ivanov I."/>
            <person name="Prokhorenko I."/>
            <person name="Grammatikova N."/>
            <person name="Kravchenko T."/>
            <person name="Isakova E."/>
            <person name="Mirchink E."/>
            <person name="Gladkikh E."/>
            <person name="Svirshchevskaya E."/>
            <person name="Mardanov A."/>
            <person name="Beletsky A."/>
            <person name="Kocharovskaya M."/>
            <person name="Kulyaeva V."/>
            <person name="Shashkov A."/>
            <person name="Nifantiev N."/>
            <person name="Apt A."/>
            <person name="Majorov K."/>
            <person name="Efimova S."/>
            <person name="Ravin N."/>
            <person name="Nikolaev E."/>
            <person name="Ostroumova O."/>
            <person name="Katrukha G."/>
            <person name="Lapchinskaya O."/>
            <person name="Dontsova O."/>
            <person name="Terekhov S."/>
            <person name="Osterman I."/>
            <person name="Shenkarev Z."/>
            <person name="Korshun V.A."/>
        </authorList>
    </citation>
    <scope>NUCLEOTIDE SEQUENCE</scope>
    <source>
        <strain evidence="3">INA-Ac-5812</strain>
    </source>
</reference>
<feature type="transmembrane region" description="Helical" evidence="2">
    <location>
        <begin position="83"/>
        <end position="103"/>
    </location>
</feature>
<gene>
    <name evidence="3" type="primary">orf31</name>
</gene>
<feature type="transmembrane region" description="Helical" evidence="2">
    <location>
        <begin position="162"/>
        <end position="185"/>
    </location>
</feature>
<keyword evidence="2" id="KW-0812">Transmembrane</keyword>
<proteinExistence type="predicted"/>
<feature type="transmembrane region" description="Helical" evidence="2">
    <location>
        <begin position="124"/>
        <end position="150"/>
    </location>
</feature>
<feature type="transmembrane region" description="Helical" evidence="2">
    <location>
        <begin position="43"/>
        <end position="63"/>
    </location>
</feature>
<evidence type="ECO:0000313" key="3">
    <source>
        <dbReference type="EMBL" id="QWT72287.1"/>
    </source>
</evidence>
<feature type="transmembrane region" description="Helical" evidence="2">
    <location>
        <begin position="192"/>
        <end position="209"/>
    </location>
</feature>
<dbReference type="EMBL" id="MZ394730">
    <property type="protein sequence ID" value="QWT72287.1"/>
    <property type="molecule type" value="Genomic_DNA"/>
</dbReference>
<feature type="transmembrane region" description="Helical" evidence="2">
    <location>
        <begin position="241"/>
        <end position="262"/>
    </location>
</feature>
<dbReference type="AlphaFoldDB" id="A0A8F2JFM5"/>
<feature type="compositionally biased region" description="Basic and acidic residues" evidence="1">
    <location>
        <begin position="8"/>
        <end position="20"/>
    </location>
</feature>
<sequence length="267" mass="27973">MATVTRTTRADAPERSRTEHTGGGLRGAVAAEWGKLWTTRTPYVCMAVGVGLTAVFAFYYGSIARINDEPVQAVGKAPIASVILLQFIVVVLAMTTVTSEYATGSIRTSLQWVPVRHRVQLAKAAVTGAVSFVGGVLLGVLGMAVAWVPFRGHASFETGEAVVQLLSIGTYLALVAVLSVGVAFVCRSAVGALASLFFLLAGLPFVLLGPGSEVLRKINDALPQSAGDHFMTGDGDPYPSLVGLLIVLSWAVAAHLIGLAVLRRRDA</sequence>